<evidence type="ECO:0000313" key="3">
    <source>
        <dbReference type="EMBL" id="BBX93722.1"/>
    </source>
</evidence>
<sequence length="104" mass="11033">MKSQAVSRRIKLSIAVAASFASVAMVVPGSAHADERSYLAALGPQLLPTTSLLTLGRTICDKLRYGGSTPENVLMSWELVGWANPQMVEAAQHELCPDTLAPAP</sequence>
<evidence type="ECO:0000313" key="4">
    <source>
        <dbReference type="EMBL" id="UNB97970.1"/>
    </source>
</evidence>
<dbReference type="InterPro" id="IPR007969">
    <property type="entry name" value="DUF732"/>
</dbReference>
<evidence type="ECO:0000259" key="2">
    <source>
        <dbReference type="Pfam" id="PF05305"/>
    </source>
</evidence>
<dbReference type="EMBL" id="CP060016">
    <property type="protein sequence ID" value="UNB97970.1"/>
    <property type="molecule type" value="Genomic_DNA"/>
</dbReference>
<dbReference type="Proteomes" id="UP000466683">
    <property type="component" value="Chromosome"/>
</dbReference>
<name>A0AAX2ZTF7_9MYCO</name>
<dbReference type="RefSeq" id="WP_133118322.1">
    <property type="nucleotide sequence ID" value="NZ_AP022579.1"/>
</dbReference>
<reference evidence="3 5" key="1">
    <citation type="journal article" date="2019" name="Emerg. Microbes Infect.">
        <title>Comprehensive subspecies identification of 175 nontuberculous mycobacteria species based on 7547 genomic profiles.</title>
        <authorList>
            <person name="Matsumoto Y."/>
            <person name="Kinjo T."/>
            <person name="Motooka D."/>
            <person name="Nabeya D."/>
            <person name="Jung N."/>
            <person name="Uechi K."/>
            <person name="Horii T."/>
            <person name="Iida T."/>
            <person name="Fujita J."/>
            <person name="Nakamura S."/>
        </authorList>
    </citation>
    <scope>NUCLEOTIDE SEQUENCE [LARGE SCALE GENOMIC DNA]</scope>
    <source>
        <strain evidence="3 5">JCM 15653</strain>
    </source>
</reference>
<evidence type="ECO:0000313" key="5">
    <source>
        <dbReference type="Proteomes" id="UP000466683"/>
    </source>
</evidence>
<dbReference type="Pfam" id="PF05305">
    <property type="entry name" value="DUF732"/>
    <property type="match status" value="1"/>
</dbReference>
<proteinExistence type="predicted"/>
<reference evidence="3" key="2">
    <citation type="submission" date="2020-02" db="EMBL/GenBank/DDBJ databases">
        <authorList>
            <person name="Matsumoto Y."/>
            <person name="Motooka D."/>
            <person name="Nakamura S."/>
        </authorList>
    </citation>
    <scope>NUCLEOTIDE SEQUENCE</scope>
    <source>
        <strain evidence="3">JCM 15653</strain>
    </source>
</reference>
<evidence type="ECO:0000256" key="1">
    <source>
        <dbReference type="SAM" id="SignalP"/>
    </source>
</evidence>
<accession>A0AAX2ZTF7</accession>
<feature type="chain" id="PRO_5043376719" evidence="1">
    <location>
        <begin position="34"/>
        <end position="104"/>
    </location>
</feature>
<dbReference type="EMBL" id="AP022579">
    <property type="protein sequence ID" value="BBX93722.1"/>
    <property type="molecule type" value="Genomic_DNA"/>
</dbReference>
<organism evidence="4 6">
    <name type="scientific">Mycolicibacterium boenickei</name>
    <dbReference type="NCBI Taxonomy" id="146017"/>
    <lineage>
        <taxon>Bacteria</taxon>
        <taxon>Bacillati</taxon>
        <taxon>Actinomycetota</taxon>
        <taxon>Actinomycetes</taxon>
        <taxon>Mycobacteriales</taxon>
        <taxon>Mycobacteriaceae</taxon>
        <taxon>Mycolicibacterium</taxon>
    </lineage>
</organism>
<protein>
    <submittedName>
        <fullName evidence="4">DUF732 domain-containing protein</fullName>
    </submittedName>
</protein>
<reference evidence="4 6" key="3">
    <citation type="journal article" date="2022" name="BMC Genomics">
        <title>Comparative genome analysis of mycobacteria focusing on tRNA and non-coding RNA.</title>
        <authorList>
            <person name="Behra P.R.K."/>
            <person name="Pettersson B.M.F."/>
            <person name="Ramesh M."/>
            <person name="Das S."/>
            <person name="Dasgupta S."/>
            <person name="Kirsebom L.A."/>
        </authorList>
    </citation>
    <scope>NUCLEOTIDE SEQUENCE [LARGE SCALE GENOMIC DNA]</scope>
    <source>
        <strain evidence="4 6">DSM 44677</strain>
    </source>
</reference>
<keyword evidence="5" id="KW-1185">Reference proteome</keyword>
<evidence type="ECO:0000313" key="6">
    <source>
        <dbReference type="Proteomes" id="UP001162885"/>
    </source>
</evidence>
<keyword evidence="1" id="KW-0732">Signal</keyword>
<dbReference type="Proteomes" id="UP001162885">
    <property type="component" value="Chromosome"/>
</dbReference>
<gene>
    <name evidence="4" type="ORF">H5U98_20690</name>
    <name evidence="3" type="ORF">MBOE_53710</name>
</gene>
<feature type="signal peptide" evidence="1">
    <location>
        <begin position="1"/>
        <end position="33"/>
    </location>
</feature>
<feature type="domain" description="DUF732" evidence="2">
    <location>
        <begin position="35"/>
        <end position="98"/>
    </location>
</feature>
<dbReference type="AlphaFoldDB" id="A0AAX2ZTF7"/>